<evidence type="ECO:0000256" key="1">
    <source>
        <dbReference type="SAM" id="MobiDB-lite"/>
    </source>
</evidence>
<keyword evidence="2" id="KW-1133">Transmembrane helix</keyword>
<dbReference type="InterPro" id="IPR010690">
    <property type="entry name" value="YqfD"/>
</dbReference>
<reference evidence="3 4" key="1">
    <citation type="submission" date="2020-08" db="EMBL/GenBank/DDBJ databases">
        <title>Genomic Encyclopedia of Type Strains, Phase IV (KMG-IV): sequencing the most valuable type-strain genomes for metagenomic binning, comparative biology and taxonomic classification.</title>
        <authorList>
            <person name="Goeker M."/>
        </authorList>
    </citation>
    <scope>NUCLEOTIDE SEQUENCE [LARGE SCALE GENOMIC DNA]</scope>
    <source>
        <strain evidence="3 4">DSM 19612</strain>
    </source>
</reference>
<evidence type="ECO:0008006" key="5">
    <source>
        <dbReference type="Google" id="ProtNLM"/>
    </source>
</evidence>
<evidence type="ECO:0000313" key="4">
    <source>
        <dbReference type="Proteomes" id="UP000581688"/>
    </source>
</evidence>
<keyword evidence="2" id="KW-0472">Membrane</keyword>
<evidence type="ECO:0000313" key="3">
    <source>
        <dbReference type="EMBL" id="MBB6454314.1"/>
    </source>
</evidence>
<proteinExistence type="predicted"/>
<dbReference type="NCBIfam" id="TIGR02876">
    <property type="entry name" value="spore_yqfD"/>
    <property type="match status" value="1"/>
</dbReference>
<comment type="caution">
    <text evidence="3">The sequence shown here is derived from an EMBL/GenBank/DDBJ whole genome shotgun (WGS) entry which is preliminary data.</text>
</comment>
<keyword evidence="2" id="KW-0812">Transmembrane</keyword>
<dbReference type="AlphaFoldDB" id="A0A841Q7L1"/>
<protein>
    <recommendedName>
        <fullName evidence="5">Sporulation protein YqfD</fullName>
    </recommendedName>
</protein>
<dbReference type="Pfam" id="PF06898">
    <property type="entry name" value="YqfD"/>
    <property type="match status" value="1"/>
</dbReference>
<feature type="region of interest" description="Disordered" evidence="1">
    <location>
        <begin position="230"/>
        <end position="251"/>
    </location>
</feature>
<evidence type="ECO:0000256" key="2">
    <source>
        <dbReference type="SAM" id="Phobius"/>
    </source>
</evidence>
<sequence length="409" mass="47273">MKFKQGLFFKGYITFYVEGKRPEIFLNKCLAENIPIWDIRRIKSDKCEAKVHLKHLRDVKKIRRMLGYKISFKDKFGLPFILSKLKIKKPLVVGLFLSILLVFILSNIVWQVKIVGVSPEMEYKIEERLDAYGLKKGIFKFSIGSIDDIERNITNELKDVMWIGIEEKGTTYVVQGVEKTIADKEQDNTPQHLVARVEGNIVRMLVETGAPQVSVDQFVNKGDILVSGIIGQDQSDNEDDDDEKEQDGNQQYVHAEGTVIAETWYTSETTVPLTYQHETLTGEQDNQYRLGIGNLSLPIWDIFAPDYSHTLVEKEEKPLYFLNMKLPFSILKKTIHEKDIIKGERTEKKAIQEGIEQAKRELKKHIDFEAKIIEERILHQTLENGKVKLNIYFRVQENIAVPQPIYQGE</sequence>
<name>A0A841Q7L1_9BACI</name>
<keyword evidence="4" id="KW-1185">Reference proteome</keyword>
<dbReference type="EMBL" id="JACHGH010000008">
    <property type="protein sequence ID" value="MBB6454314.1"/>
    <property type="molecule type" value="Genomic_DNA"/>
</dbReference>
<feature type="transmembrane region" description="Helical" evidence="2">
    <location>
        <begin position="91"/>
        <end position="110"/>
    </location>
</feature>
<gene>
    <name evidence="3" type="ORF">HNQ94_002789</name>
</gene>
<accession>A0A841Q7L1</accession>
<organism evidence="3 4">
    <name type="scientific">Salirhabdus euzebyi</name>
    <dbReference type="NCBI Taxonomy" id="394506"/>
    <lineage>
        <taxon>Bacteria</taxon>
        <taxon>Bacillati</taxon>
        <taxon>Bacillota</taxon>
        <taxon>Bacilli</taxon>
        <taxon>Bacillales</taxon>
        <taxon>Bacillaceae</taxon>
        <taxon>Salirhabdus</taxon>
    </lineage>
</organism>
<feature type="compositionally biased region" description="Acidic residues" evidence="1">
    <location>
        <begin position="235"/>
        <end position="245"/>
    </location>
</feature>
<dbReference type="PIRSF" id="PIRSF029895">
    <property type="entry name" value="SpoIV"/>
    <property type="match status" value="1"/>
</dbReference>
<dbReference type="Proteomes" id="UP000581688">
    <property type="component" value="Unassembled WGS sequence"/>
</dbReference>
<dbReference type="RefSeq" id="WP_174494625.1">
    <property type="nucleotide sequence ID" value="NZ_CADDWK010000001.1"/>
</dbReference>